<proteinExistence type="predicted"/>
<evidence type="ECO:0000313" key="1">
    <source>
        <dbReference type="EMBL" id="AOT59031.1"/>
    </source>
</evidence>
<evidence type="ECO:0000313" key="2">
    <source>
        <dbReference type="Proteomes" id="UP000095349"/>
    </source>
</evidence>
<dbReference type="AlphaFoldDB" id="A0A1D8G0Q5"/>
<reference evidence="1 2" key="1">
    <citation type="submission" date="2016-09" db="EMBL/GenBank/DDBJ databases">
        <title>Streptomyces rubrolavendulae MJM4426 Genome sequencing and assembly.</title>
        <authorList>
            <person name="Kim J.-G."/>
        </authorList>
    </citation>
    <scope>NUCLEOTIDE SEQUENCE [LARGE SCALE GENOMIC DNA]</scope>
    <source>
        <strain evidence="1 2">MJM4426</strain>
    </source>
</reference>
<dbReference type="STRING" id="285473.A4G23_01857"/>
<keyword evidence="2" id="KW-1185">Reference proteome</keyword>
<accession>A0A1D8G0Q5</accession>
<dbReference type="Proteomes" id="UP000095349">
    <property type="component" value="Chromosome"/>
</dbReference>
<dbReference type="EMBL" id="CP017316">
    <property type="protein sequence ID" value="AOT59031.1"/>
    <property type="molecule type" value="Genomic_DNA"/>
</dbReference>
<name>A0A1D8G0Q5_9ACTN</name>
<sequence length="92" mass="10394">MRSSRASFCARAVALPKGWPASRRSHHYADLARAQMWTGDLDASFQSLLRARKAAPQQAKYHPTVRETYTGLEAARRRLPDTFLSYGSWLGI</sequence>
<organism evidence="1 2">
    <name type="scientific">Streptomyces rubrolavendulae</name>
    <dbReference type="NCBI Taxonomy" id="285473"/>
    <lineage>
        <taxon>Bacteria</taxon>
        <taxon>Bacillati</taxon>
        <taxon>Actinomycetota</taxon>
        <taxon>Actinomycetes</taxon>
        <taxon>Kitasatosporales</taxon>
        <taxon>Streptomycetaceae</taxon>
        <taxon>Streptomyces</taxon>
    </lineage>
</organism>
<gene>
    <name evidence="1" type="ORF">A4G23_01857</name>
</gene>
<dbReference type="KEGG" id="srn:A4G23_01857"/>
<protein>
    <submittedName>
        <fullName evidence="1">Uncharacterized protein</fullName>
    </submittedName>
</protein>